<comment type="caution">
    <text evidence="2">The sequence shown here is derived from an EMBL/GenBank/DDBJ whole genome shotgun (WGS) entry which is preliminary data.</text>
</comment>
<gene>
    <name evidence="2" type="ORF">C1I93_11995</name>
</gene>
<dbReference type="GO" id="GO:0003677">
    <property type="term" value="F:DNA binding"/>
    <property type="evidence" value="ECO:0007669"/>
    <property type="project" value="InterPro"/>
</dbReference>
<name>A0A2W2CDC9_9ACTN</name>
<proteinExistence type="predicted"/>
<protein>
    <recommendedName>
        <fullName evidence="1">HTH cro/C1-type domain-containing protein</fullName>
    </recommendedName>
</protein>
<evidence type="ECO:0000313" key="2">
    <source>
        <dbReference type="EMBL" id="PZF97371.1"/>
    </source>
</evidence>
<dbReference type="OrthoDB" id="2679623at2"/>
<dbReference type="RefSeq" id="WP_111243342.1">
    <property type="nucleotide sequence ID" value="NZ_POTX01000062.1"/>
</dbReference>
<dbReference type="AlphaFoldDB" id="A0A2W2CDC9"/>
<keyword evidence="3" id="KW-1185">Reference proteome</keyword>
<dbReference type="EMBL" id="POTX01000062">
    <property type="protein sequence ID" value="PZF97371.1"/>
    <property type="molecule type" value="Genomic_DNA"/>
</dbReference>
<accession>A0A2W2CDC9</accession>
<evidence type="ECO:0000259" key="1">
    <source>
        <dbReference type="PROSITE" id="PS50943"/>
    </source>
</evidence>
<dbReference type="Proteomes" id="UP000248627">
    <property type="component" value="Unassembled WGS sequence"/>
</dbReference>
<dbReference type="InterPro" id="IPR010982">
    <property type="entry name" value="Lambda_DNA-bd_dom_sf"/>
</dbReference>
<feature type="domain" description="HTH cro/C1-type" evidence="1">
    <location>
        <begin position="58"/>
        <end position="100"/>
    </location>
</feature>
<dbReference type="PROSITE" id="PS50943">
    <property type="entry name" value="HTH_CROC1"/>
    <property type="match status" value="1"/>
</dbReference>
<organism evidence="2 3">
    <name type="scientific">Micromonospora endophytica</name>
    <dbReference type="NCBI Taxonomy" id="515350"/>
    <lineage>
        <taxon>Bacteria</taxon>
        <taxon>Bacillati</taxon>
        <taxon>Actinomycetota</taxon>
        <taxon>Actinomycetes</taxon>
        <taxon>Micromonosporales</taxon>
        <taxon>Micromonosporaceae</taxon>
        <taxon>Micromonospora</taxon>
    </lineage>
</organism>
<evidence type="ECO:0000313" key="3">
    <source>
        <dbReference type="Proteomes" id="UP000248627"/>
    </source>
</evidence>
<sequence length="173" mass="18912">MVDDQRAEQELPSLDTLAARLEYLFENIRPTSAEVGDSDEPGRRYTNKEIADKINATADETGVTISAAYIGELRRGVASDPRTSHIRALASVFGVSTGYFVDDTAARRIQEQLTLLSELRRMDVKQVALRQVLTDNGLSATDTQLVEQMVARLRAVAEGAGPSENHAAPGVRR</sequence>
<reference evidence="2 3" key="1">
    <citation type="submission" date="2018-01" db="EMBL/GenBank/DDBJ databases">
        <title>Draft genome sequence of Jishengella endophytica.</title>
        <authorList>
            <person name="Sahin N."/>
            <person name="Ay H."/>
            <person name="Saygin H."/>
        </authorList>
    </citation>
    <scope>NUCLEOTIDE SEQUENCE [LARGE SCALE GENOMIC DNA]</scope>
    <source>
        <strain evidence="2 3">DSM 45430</strain>
    </source>
</reference>
<dbReference type="Gene3D" id="1.10.260.40">
    <property type="entry name" value="lambda repressor-like DNA-binding domains"/>
    <property type="match status" value="1"/>
</dbReference>
<dbReference type="InterPro" id="IPR001387">
    <property type="entry name" value="Cro/C1-type_HTH"/>
</dbReference>